<dbReference type="GO" id="GO:0071555">
    <property type="term" value="P:cell wall organization"/>
    <property type="evidence" value="ECO:0007669"/>
    <property type="project" value="UniProtKB-KW"/>
</dbReference>
<dbReference type="SUPFAM" id="SSF54814">
    <property type="entry name" value="Prokaryotic type KH domain (KH-domain type II)"/>
    <property type="match status" value="1"/>
</dbReference>
<evidence type="ECO:0000313" key="5">
    <source>
        <dbReference type="EMBL" id="KKS70431.1"/>
    </source>
</evidence>
<dbReference type="Proteomes" id="UP000033867">
    <property type="component" value="Unassembled WGS sequence"/>
</dbReference>
<organism evidence="5 6">
    <name type="scientific">Candidatus Magasanikbacteria bacterium GW2011_GWE2_42_7</name>
    <dbReference type="NCBI Taxonomy" id="1619052"/>
    <lineage>
        <taxon>Bacteria</taxon>
        <taxon>Candidatus Magasanikiibacteriota</taxon>
    </lineage>
</organism>
<dbReference type="InterPro" id="IPR020627">
    <property type="entry name" value="KhpA"/>
</dbReference>
<evidence type="ECO:0000256" key="2">
    <source>
        <dbReference type="ARBA" id="ARBA00022884"/>
    </source>
</evidence>
<reference evidence="5 6" key="1">
    <citation type="journal article" date="2015" name="Nature">
        <title>rRNA introns, odd ribosomes, and small enigmatic genomes across a large radiation of phyla.</title>
        <authorList>
            <person name="Brown C.T."/>
            <person name="Hug L.A."/>
            <person name="Thomas B.C."/>
            <person name="Sharon I."/>
            <person name="Castelle C.J."/>
            <person name="Singh A."/>
            <person name="Wilkins M.J."/>
            <person name="Williams K.H."/>
            <person name="Banfield J.F."/>
        </authorList>
    </citation>
    <scope>NUCLEOTIDE SEQUENCE [LARGE SCALE GENOMIC DNA]</scope>
</reference>
<keyword evidence="2 3" id="KW-0694">RNA-binding</keyword>
<accession>A0A0G1DHZ0</accession>
<gene>
    <name evidence="3" type="primary">khpA</name>
    <name evidence="5" type="ORF">UV42_C0055G0003</name>
</gene>
<dbReference type="AlphaFoldDB" id="A0A0G1DHZ0"/>
<sequence>MLGKCRQFFTNLHSETNSMEQDQSFVDYVVKAIVNNPDKVKATRTVDERGVLITLDVDPSDMAYVIGRQGQTARSVRTLLKIVGAKNNARVNLKINEPEGGRGPAYRSAAPAAAMTPPVASQSDDDIDTSAVDGFTL</sequence>
<name>A0A0G1DHZ0_9BACT</name>
<keyword evidence="3" id="KW-0961">Cell wall biogenesis/degradation</keyword>
<evidence type="ECO:0000256" key="4">
    <source>
        <dbReference type="SAM" id="MobiDB-lite"/>
    </source>
</evidence>
<dbReference type="GO" id="GO:0008360">
    <property type="term" value="P:regulation of cell shape"/>
    <property type="evidence" value="ECO:0007669"/>
    <property type="project" value="UniProtKB-KW"/>
</dbReference>
<comment type="function">
    <text evidence="3">A probable RNA chaperone. Forms a complex with KhpB which binds to cellular RNA and controls its expression. Plays a role in peptidoglycan (PG) homeostasis and cell length regulation.</text>
</comment>
<comment type="subcellular location">
    <subcellularLocation>
        <location evidence="3">Cytoplasm</location>
    </subcellularLocation>
</comment>
<evidence type="ECO:0000256" key="1">
    <source>
        <dbReference type="ARBA" id="ARBA00022490"/>
    </source>
</evidence>
<dbReference type="CDD" id="cd22533">
    <property type="entry name" value="KH-II_YlqC-like"/>
    <property type="match status" value="1"/>
</dbReference>
<evidence type="ECO:0000256" key="3">
    <source>
        <dbReference type="HAMAP-Rule" id="MF_00088"/>
    </source>
</evidence>
<dbReference type="GO" id="GO:0005737">
    <property type="term" value="C:cytoplasm"/>
    <property type="evidence" value="ECO:0007669"/>
    <property type="project" value="UniProtKB-SubCell"/>
</dbReference>
<dbReference type="GO" id="GO:0009252">
    <property type="term" value="P:peptidoglycan biosynthetic process"/>
    <property type="evidence" value="ECO:0007669"/>
    <property type="project" value="UniProtKB-UniRule"/>
</dbReference>
<dbReference type="GO" id="GO:0003723">
    <property type="term" value="F:RNA binding"/>
    <property type="evidence" value="ECO:0007669"/>
    <property type="project" value="UniProtKB-UniRule"/>
</dbReference>
<dbReference type="Gene3D" id="3.30.300.20">
    <property type="match status" value="1"/>
</dbReference>
<keyword evidence="3" id="KW-0133">Cell shape</keyword>
<dbReference type="PANTHER" id="PTHR34654:SF1">
    <property type="entry name" value="RNA-BINDING PROTEIN KHPA"/>
    <property type="match status" value="1"/>
</dbReference>
<comment type="similarity">
    <text evidence="3">Belongs to the KhpA RNA-binding protein family.</text>
</comment>
<proteinExistence type="inferred from homology"/>
<dbReference type="Pfam" id="PF13083">
    <property type="entry name" value="KH_KhpA-B"/>
    <property type="match status" value="1"/>
</dbReference>
<feature type="region of interest" description="Disordered" evidence="4">
    <location>
        <begin position="95"/>
        <end position="129"/>
    </location>
</feature>
<evidence type="ECO:0000313" key="6">
    <source>
        <dbReference type="Proteomes" id="UP000033867"/>
    </source>
</evidence>
<dbReference type="PANTHER" id="PTHR34654">
    <property type="entry name" value="UPF0109 PROTEIN SCO5592"/>
    <property type="match status" value="1"/>
</dbReference>
<comment type="subunit">
    <text evidence="3">Forms a complex with KhpB.</text>
</comment>
<keyword evidence="3" id="KW-0143">Chaperone</keyword>
<protein>
    <recommendedName>
        <fullName evidence="3">RNA-binding protein KhpA</fullName>
    </recommendedName>
    <alternativeName>
        <fullName evidence="3">KH-domain protein A</fullName>
    </alternativeName>
</protein>
<dbReference type="EMBL" id="LCEK01000055">
    <property type="protein sequence ID" value="KKS70431.1"/>
    <property type="molecule type" value="Genomic_DNA"/>
</dbReference>
<dbReference type="InterPro" id="IPR009019">
    <property type="entry name" value="KH_sf_prok-type"/>
</dbReference>
<keyword evidence="1 3" id="KW-0963">Cytoplasm</keyword>
<feature type="compositionally biased region" description="Low complexity" evidence="4">
    <location>
        <begin position="104"/>
        <end position="120"/>
    </location>
</feature>
<comment type="caution">
    <text evidence="5">The sequence shown here is derived from an EMBL/GenBank/DDBJ whole genome shotgun (WGS) entry which is preliminary data.</text>
</comment>
<dbReference type="InterPro" id="IPR015946">
    <property type="entry name" value="KH_dom-like_a/b"/>
</dbReference>
<dbReference type="HAMAP" id="MF_00088">
    <property type="entry name" value="KhpA"/>
    <property type="match status" value="1"/>
</dbReference>